<sequence>MNPVFQTLLTKELREALRDKRALMGALLYAFFGPLVLAAALNMAITNQEEATDMFIAIDGAAHAPVLVAKLAEQGILPLNDTPTEAEKRWATDPIRLSIPADYKEKLDRAESVDLVLTINQADKNRQAANSRVKAALQNYANELATYRLVLRGVDPHLLQPYKVEVQDQASAQEKSGMIMGMLSVFVLMSVFVSSTSLAIDASAGERERNALELILTQPITTTQLVLAKLTAVSLLGSFGALLTLCVTSVVMGFVPLTKLGIGFALTPMTIATIMLAMIPLALFAAAFQLFCAFQARSFKEAQSYISLTIMLPLTIPFAIQFMTHKPDWVDWVPVATQSQLIESIAKGQAMEPVAIIAGALLTLLLTGLLAAWMTRTLKSEKAILALG</sequence>
<evidence type="ECO:0000259" key="6">
    <source>
        <dbReference type="Pfam" id="PF12698"/>
    </source>
</evidence>
<dbReference type="EMBL" id="CP003746">
    <property type="protein sequence ID" value="AFU98492.1"/>
    <property type="molecule type" value="Genomic_DNA"/>
</dbReference>
<reference evidence="7 8" key="1">
    <citation type="journal article" date="2013" name="Genome Announc.">
        <title>Complete genome sequence of Simiduia agarivorans SA1(T), a marine bacterium able to degrade a variety of polysaccharides.</title>
        <authorList>
            <person name="Lin S.Y."/>
            <person name="Shieh W.Y."/>
            <person name="Chen J.S."/>
            <person name="Tang S.L."/>
        </authorList>
    </citation>
    <scope>NUCLEOTIDE SEQUENCE [LARGE SCALE GENOMIC DNA]</scope>
    <source>
        <strain evidence="8">DSM 21679 / JCM 13881 / BCRC 17597 / SA1</strain>
    </source>
</reference>
<dbReference type="PANTHER" id="PTHR43471:SF3">
    <property type="entry name" value="ABC TRANSPORTER PERMEASE PROTEIN NATB"/>
    <property type="match status" value="1"/>
</dbReference>
<dbReference type="STRING" id="1117647.M5M_06485"/>
<proteinExistence type="predicted"/>
<evidence type="ECO:0000256" key="5">
    <source>
        <dbReference type="SAM" id="Phobius"/>
    </source>
</evidence>
<dbReference type="GO" id="GO:0016020">
    <property type="term" value="C:membrane"/>
    <property type="evidence" value="ECO:0007669"/>
    <property type="project" value="UniProtKB-SubCell"/>
</dbReference>
<dbReference type="Proteomes" id="UP000000466">
    <property type="component" value="Chromosome"/>
</dbReference>
<dbReference type="RefSeq" id="WP_015046665.1">
    <property type="nucleotide sequence ID" value="NC_018868.3"/>
</dbReference>
<evidence type="ECO:0000256" key="2">
    <source>
        <dbReference type="ARBA" id="ARBA00022692"/>
    </source>
</evidence>
<protein>
    <submittedName>
        <fullName evidence="7">Protein NatB</fullName>
    </submittedName>
</protein>
<dbReference type="GO" id="GO:0140359">
    <property type="term" value="F:ABC-type transporter activity"/>
    <property type="evidence" value="ECO:0007669"/>
    <property type="project" value="InterPro"/>
</dbReference>
<feature type="transmembrane region" description="Helical" evidence="5">
    <location>
        <begin position="178"/>
        <end position="200"/>
    </location>
</feature>
<dbReference type="eggNOG" id="COG1668">
    <property type="taxonomic scope" value="Bacteria"/>
</dbReference>
<dbReference type="OrthoDB" id="5486437at2"/>
<feature type="transmembrane region" description="Helical" evidence="5">
    <location>
        <begin position="354"/>
        <end position="374"/>
    </location>
</feature>
<name>K4KX25_SIMAS</name>
<evidence type="ECO:0000256" key="1">
    <source>
        <dbReference type="ARBA" id="ARBA00004141"/>
    </source>
</evidence>
<comment type="subcellular location">
    <subcellularLocation>
        <location evidence="1">Membrane</location>
        <topology evidence="1">Multi-pass membrane protein</topology>
    </subcellularLocation>
</comment>
<evidence type="ECO:0000256" key="3">
    <source>
        <dbReference type="ARBA" id="ARBA00022989"/>
    </source>
</evidence>
<dbReference type="PANTHER" id="PTHR43471">
    <property type="entry name" value="ABC TRANSPORTER PERMEASE"/>
    <property type="match status" value="1"/>
</dbReference>
<accession>K4KX25</accession>
<dbReference type="HOGENOM" id="CLU_022118_2_0_6"/>
<dbReference type="InterPro" id="IPR013525">
    <property type="entry name" value="ABC2_TM"/>
</dbReference>
<organism evidence="7 8">
    <name type="scientific">Simiduia agarivorans (strain DSM 21679 / JCM 13881 / BCRC 17597 / SA1)</name>
    <dbReference type="NCBI Taxonomy" id="1117647"/>
    <lineage>
        <taxon>Bacteria</taxon>
        <taxon>Pseudomonadati</taxon>
        <taxon>Pseudomonadota</taxon>
        <taxon>Gammaproteobacteria</taxon>
        <taxon>Cellvibrionales</taxon>
        <taxon>Cellvibrionaceae</taxon>
        <taxon>Simiduia</taxon>
    </lineage>
</organism>
<feature type="transmembrane region" description="Helical" evidence="5">
    <location>
        <begin position="269"/>
        <end position="293"/>
    </location>
</feature>
<keyword evidence="3 5" id="KW-1133">Transmembrane helix</keyword>
<evidence type="ECO:0000313" key="7">
    <source>
        <dbReference type="EMBL" id="AFU98492.1"/>
    </source>
</evidence>
<feature type="transmembrane region" description="Helical" evidence="5">
    <location>
        <begin position="21"/>
        <end position="45"/>
    </location>
</feature>
<keyword evidence="4 5" id="KW-0472">Membrane</keyword>
<dbReference type="AlphaFoldDB" id="K4KX25"/>
<keyword evidence="2 5" id="KW-0812">Transmembrane</keyword>
<gene>
    <name evidence="7" type="ordered locus">M5M_06485</name>
</gene>
<dbReference type="Pfam" id="PF12698">
    <property type="entry name" value="ABC2_membrane_3"/>
    <property type="match status" value="1"/>
</dbReference>
<feature type="domain" description="ABC-2 type transporter transmembrane" evidence="6">
    <location>
        <begin position="29"/>
        <end position="374"/>
    </location>
</feature>
<dbReference type="KEGG" id="saga:M5M_06485"/>
<keyword evidence="8" id="KW-1185">Reference proteome</keyword>
<feature type="transmembrane region" description="Helical" evidence="5">
    <location>
        <begin position="305"/>
        <end position="324"/>
    </location>
</feature>
<evidence type="ECO:0000256" key="4">
    <source>
        <dbReference type="ARBA" id="ARBA00023136"/>
    </source>
</evidence>
<feature type="transmembrane region" description="Helical" evidence="5">
    <location>
        <begin position="233"/>
        <end position="257"/>
    </location>
</feature>
<evidence type="ECO:0000313" key="8">
    <source>
        <dbReference type="Proteomes" id="UP000000466"/>
    </source>
</evidence>